<keyword evidence="1" id="KW-0812">Transmembrane</keyword>
<feature type="transmembrane region" description="Helical" evidence="1">
    <location>
        <begin position="51"/>
        <end position="69"/>
    </location>
</feature>
<protein>
    <submittedName>
        <fullName evidence="2">YibE/F family protein</fullName>
    </submittedName>
</protein>
<reference evidence="2 3" key="1">
    <citation type="journal article" date="2021" name="Sci. Rep.">
        <title>The distribution of antibiotic resistance genes in chicken gut microbiota commensals.</title>
        <authorList>
            <person name="Juricova H."/>
            <person name="Matiasovicova J."/>
            <person name="Kubasova T."/>
            <person name="Cejkova D."/>
            <person name="Rychlik I."/>
        </authorList>
    </citation>
    <scope>NUCLEOTIDE SEQUENCE [LARGE SCALE GENOMIC DNA]</scope>
    <source>
        <strain evidence="2 3">An574</strain>
    </source>
</reference>
<dbReference type="InterPro" id="IPR014564">
    <property type="entry name" value="UCP031503_TM"/>
</dbReference>
<proteinExistence type="predicted"/>
<accession>A0ABS2GW32</accession>
<feature type="transmembrane region" description="Helical" evidence="1">
    <location>
        <begin position="221"/>
        <end position="244"/>
    </location>
</feature>
<dbReference type="PANTHER" id="PTHR41771:SF1">
    <property type="entry name" value="MEMBRANE PROTEIN"/>
    <property type="match status" value="1"/>
</dbReference>
<dbReference type="Pfam" id="PF07907">
    <property type="entry name" value="YibE_F"/>
    <property type="match status" value="1"/>
</dbReference>
<feature type="transmembrane region" description="Helical" evidence="1">
    <location>
        <begin position="75"/>
        <end position="96"/>
    </location>
</feature>
<feature type="transmembrane region" description="Helical" evidence="1">
    <location>
        <begin position="178"/>
        <end position="201"/>
    </location>
</feature>
<evidence type="ECO:0000313" key="3">
    <source>
        <dbReference type="Proteomes" id="UP000785625"/>
    </source>
</evidence>
<keyword evidence="3" id="KW-1185">Reference proteome</keyword>
<feature type="transmembrane region" description="Helical" evidence="1">
    <location>
        <begin position="117"/>
        <end position="135"/>
    </location>
</feature>
<dbReference type="RefSeq" id="WP_204784832.1">
    <property type="nucleotide sequence ID" value="NZ_CALVGD010000039.1"/>
</dbReference>
<name>A0ABS2GW32_9LACO</name>
<dbReference type="InterPro" id="IPR012507">
    <property type="entry name" value="YibE_F"/>
</dbReference>
<evidence type="ECO:0000256" key="1">
    <source>
        <dbReference type="SAM" id="Phobius"/>
    </source>
</evidence>
<comment type="caution">
    <text evidence="2">The sequence shown here is derived from an EMBL/GenBank/DDBJ whole genome shotgun (WGS) entry which is preliminary data.</text>
</comment>
<dbReference type="EMBL" id="JACJKU010000019">
    <property type="protein sequence ID" value="MBM6940477.1"/>
    <property type="molecule type" value="Genomic_DNA"/>
</dbReference>
<keyword evidence="1" id="KW-1133">Transmembrane helix</keyword>
<organism evidence="2 3">
    <name type="scientific">Limosilactobacillus coleohominis</name>
    <dbReference type="NCBI Taxonomy" id="181675"/>
    <lineage>
        <taxon>Bacteria</taxon>
        <taxon>Bacillati</taxon>
        <taxon>Bacillota</taxon>
        <taxon>Bacilli</taxon>
        <taxon>Lactobacillales</taxon>
        <taxon>Lactobacillaceae</taxon>
        <taxon>Limosilactobacillus</taxon>
    </lineage>
</organism>
<dbReference type="Proteomes" id="UP000785625">
    <property type="component" value="Unassembled WGS sequence"/>
</dbReference>
<dbReference type="PIRSF" id="PIRSF031503">
    <property type="entry name" value="UCP031503_mp"/>
    <property type="match status" value="1"/>
</dbReference>
<keyword evidence="1" id="KW-0472">Membrane</keyword>
<sequence length="263" mass="28868">MSTITALALILLLLMIAVGGKQGWSSFVSLMLNFCYFFLGLVLVAWHFSPLVITVILGILILATTIFMGTDDLQVSVSAFEASIIVMIIVIIMTLVAEHFVQATGFSNENSSELEGMSILIGISYVQIGMMTMILSCSGSIAEASIAIVSGIVETFRHDKHIFSRQLMLSGMQIGKHIMGTTLNTLLFGFLGNLLALFIWFAGLNYSFGTIMNNKILVTELVTVLISFIGVILTVPLSTELILWNQRKIVDNEHKTNYDTNDK</sequence>
<dbReference type="PANTHER" id="PTHR41771">
    <property type="entry name" value="MEMBRANE PROTEIN-RELATED"/>
    <property type="match status" value="1"/>
</dbReference>
<evidence type="ECO:0000313" key="2">
    <source>
        <dbReference type="EMBL" id="MBM6940477.1"/>
    </source>
</evidence>
<gene>
    <name evidence="2" type="ORF">H5975_03055</name>
</gene>